<comment type="subcellular location">
    <subcellularLocation>
        <location evidence="3">Cytoplasm</location>
    </subcellularLocation>
    <subcellularLocation>
        <location evidence="2">Endoplasmic reticulum</location>
    </subcellularLocation>
    <subcellularLocation>
        <location evidence="1">Golgi apparatus</location>
        <location evidence="1">cis-Golgi network</location>
    </subcellularLocation>
</comment>
<evidence type="ECO:0000256" key="8">
    <source>
        <dbReference type="ARBA" id="ARBA00022824"/>
    </source>
</evidence>
<organism evidence="12 13">
    <name type="scientific">Parelaphostrongylus tenuis</name>
    <name type="common">Meningeal worm</name>
    <dbReference type="NCBI Taxonomy" id="148309"/>
    <lineage>
        <taxon>Eukaryota</taxon>
        <taxon>Metazoa</taxon>
        <taxon>Ecdysozoa</taxon>
        <taxon>Nematoda</taxon>
        <taxon>Chromadorea</taxon>
        <taxon>Rhabditida</taxon>
        <taxon>Rhabditina</taxon>
        <taxon>Rhabditomorpha</taxon>
        <taxon>Strongyloidea</taxon>
        <taxon>Metastrongylidae</taxon>
        <taxon>Parelaphostrongylus</taxon>
    </lineage>
</organism>
<keyword evidence="7" id="KW-0963">Cytoplasm</keyword>
<protein>
    <recommendedName>
        <fullName evidence="5">Rab3 GTPase-activating protein catalytic subunit</fullName>
    </recommendedName>
</protein>
<gene>
    <name evidence="12" type="primary">RAB3GAP1</name>
    <name evidence="12" type="ORF">KIN20_000377</name>
</gene>
<evidence type="ECO:0000313" key="12">
    <source>
        <dbReference type="EMBL" id="KAJ1345769.1"/>
    </source>
</evidence>
<name>A0AAD5MD66_PARTN</name>
<evidence type="ECO:0000256" key="2">
    <source>
        <dbReference type="ARBA" id="ARBA00004240"/>
    </source>
</evidence>
<feature type="domain" description="Rab3GAP catalytic subunit C-terminal" evidence="11">
    <location>
        <begin position="887"/>
        <end position="943"/>
    </location>
</feature>
<dbReference type="PANTHER" id="PTHR21422:SF9">
    <property type="entry name" value="RAB3 GTPASE-ACTIVATING PROTEIN CATALYTIC SUBUNIT"/>
    <property type="match status" value="1"/>
</dbReference>
<proteinExistence type="inferred from homology"/>
<evidence type="ECO:0000256" key="9">
    <source>
        <dbReference type="ARBA" id="ARBA00023034"/>
    </source>
</evidence>
<comment type="caution">
    <text evidence="12">The sequence shown here is derived from an EMBL/GenBank/DDBJ whole genome shotgun (WGS) entry which is preliminary data.</text>
</comment>
<evidence type="ECO:0000256" key="5">
    <source>
        <dbReference type="ARBA" id="ARBA00015817"/>
    </source>
</evidence>
<keyword evidence="9" id="KW-0333">Golgi apparatus</keyword>
<accession>A0AAD5MD66</accession>
<feature type="domain" description="Rab3GAP catalytic subunit conserved" evidence="10">
    <location>
        <begin position="600"/>
        <end position="742"/>
    </location>
</feature>
<evidence type="ECO:0000259" key="11">
    <source>
        <dbReference type="Pfam" id="PF19533"/>
    </source>
</evidence>
<keyword evidence="8" id="KW-0256">Endoplasmic reticulum</keyword>
<dbReference type="AlphaFoldDB" id="A0AAD5MD66"/>
<keyword evidence="13" id="KW-1185">Reference proteome</keyword>
<dbReference type="GO" id="GO:0005096">
    <property type="term" value="F:GTPase activator activity"/>
    <property type="evidence" value="ECO:0007669"/>
    <property type="project" value="UniProtKB-KW"/>
</dbReference>
<evidence type="ECO:0000256" key="3">
    <source>
        <dbReference type="ARBA" id="ARBA00004496"/>
    </source>
</evidence>
<comment type="similarity">
    <text evidence="4">Belongs to the Rab3-GAP catalytic subunit family.</text>
</comment>
<dbReference type="EMBL" id="JAHQIW010000064">
    <property type="protein sequence ID" value="KAJ1345769.1"/>
    <property type="molecule type" value="Genomic_DNA"/>
</dbReference>
<dbReference type="InterPro" id="IPR045700">
    <property type="entry name" value="Rab3GAP1"/>
</dbReference>
<evidence type="ECO:0000256" key="7">
    <source>
        <dbReference type="ARBA" id="ARBA00022490"/>
    </source>
</evidence>
<dbReference type="PANTHER" id="PTHR21422">
    <property type="entry name" value="RAB3 GTPASE-ACTIVATING PROTEIN CATALYTIC SUBUNIT"/>
    <property type="match status" value="1"/>
</dbReference>
<dbReference type="GO" id="GO:0005783">
    <property type="term" value="C:endoplasmic reticulum"/>
    <property type="evidence" value="ECO:0007669"/>
    <property type="project" value="UniProtKB-SubCell"/>
</dbReference>
<keyword evidence="6" id="KW-0343">GTPase activation</keyword>
<dbReference type="InterPro" id="IPR045698">
    <property type="entry name" value="Rab3GAP1_C"/>
</dbReference>
<dbReference type="Proteomes" id="UP001196413">
    <property type="component" value="Unassembled WGS sequence"/>
</dbReference>
<dbReference type="GO" id="GO:0005794">
    <property type="term" value="C:Golgi apparatus"/>
    <property type="evidence" value="ECO:0007669"/>
    <property type="project" value="UniProtKB-SubCell"/>
</dbReference>
<evidence type="ECO:0000256" key="4">
    <source>
        <dbReference type="ARBA" id="ARBA00008856"/>
    </source>
</evidence>
<dbReference type="Pfam" id="PF13890">
    <property type="entry name" value="Rab3-GTPase_cat"/>
    <property type="match status" value="1"/>
</dbReference>
<evidence type="ECO:0000256" key="6">
    <source>
        <dbReference type="ARBA" id="ARBA00022468"/>
    </source>
</evidence>
<reference evidence="12" key="1">
    <citation type="submission" date="2021-06" db="EMBL/GenBank/DDBJ databases">
        <title>Parelaphostrongylus tenuis whole genome reference sequence.</title>
        <authorList>
            <person name="Garwood T.J."/>
            <person name="Larsen P.A."/>
            <person name="Fountain-Jones N.M."/>
            <person name="Garbe J.R."/>
            <person name="Macchietto M.G."/>
            <person name="Kania S.A."/>
            <person name="Gerhold R.W."/>
            <person name="Richards J.E."/>
            <person name="Wolf T.M."/>
        </authorList>
    </citation>
    <scope>NUCLEOTIDE SEQUENCE</scope>
    <source>
        <strain evidence="12">MNPRO001-30</strain>
        <tissue evidence="12">Meninges</tissue>
    </source>
</reference>
<evidence type="ECO:0000313" key="13">
    <source>
        <dbReference type="Proteomes" id="UP001196413"/>
    </source>
</evidence>
<dbReference type="InterPro" id="IPR026147">
    <property type="entry name" value="Rab3GAP1_conserved"/>
</dbReference>
<evidence type="ECO:0000259" key="10">
    <source>
        <dbReference type="Pfam" id="PF13890"/>
    </source>
</evidence>
<evidence type="ECO:0000256" key="1">
    <source>
        <dbReference type="ARBA" id="ARBA00004222"/>
    </source>
</evidence>
<sequence>MEKEGVEEIFEIDDFTVITEFEHFVVAVEALVQEWGLSGERQQCRYPKGFLKSCSWRTKSSLVNFGEMNKLRVTYYQPDFPSNEIVEESSSSERVPHLPSSAVEISNSETDFVYQSNITTMFGVCEFLVFSPADQIDDAIITEDQKNLVVSAFRVVQHSIDCEVPMFIQFGHVDRQLFFGTSCNKSVVAHYGGSHLRKGQMRHMHLTGLLDIFKERIKCPISTFDADDIRVSIQFDYDVKFPSYTSKDVDELCEIIDCYSIPFGSRDEPISDFNLIASWPNMKEEMVNENEYHSDLDLLRAFSWAGCVSFQYAEGLLGYVLTRLNDLSQSSEASETAFSLLNLKHSPRVFGNLTDGGIQNIRFSASSNFSITNPGGIPLDEVLLPIPKSIINRCMDKIFDVVDNKDEAEMDTSENRTFKSGPGSAIRASPVPSTAKDVEVRLVGAEVDDCKDFREDAVLRQSKWTPPDSLTCRFAIAFANASEDFVFGKHAFAQVWLEFVKRLRVYYDKMENLPGLSDVTQPNLSHCLLHQKIEMLQCCISAKRKRHELYDNMKDFGTDEFFDAQSSKSDGDSSTNVSVDEDAEWKSAMDTSRSAEVLSNQEPSGRLYPFGEMRLLKHKDTPLYVPITQDRSPMTEDMVDEYARYLSSLGDRESRVQAQLDILSSDMQAFKAANPKCCLEDFIRWHSPKDWDDEKECLSERMQLQDNTWVKCWNEAMPIPVINQTRLFNESKVAEEILSMLENASVQQMVELLRPVIFNSAVLQIVEKVRKSICNLLDKDILVQSVCRANKSGLRDDYMEALKRLKAAETTFSRYSSLWNKLRAYESADSIVEQPTESDLFQFITSLIEDATSKKEAVERNVISRGVPIFGASSSPLGNAVRNMLERYSVPGGRLPPPSRRQYVMRWSVPRPSANSRVLPQRLFASIEQEEFRLCGSFLEDTVYT</sequence>
<dbReference type="Pfam" id="PF19533">
    <property type="entry name" value="Rab3-GAP_cat_C"/>
    <property type="match status" value="1"/>
</dbReference>